<dbReference type="InterPro" id="IPR058240">
    <property type="entry name" value="rSAM_sf"/>
</dbReference>
<dbReference type="SUPFAM" id="SSF102114">
    <property type="entry name" value="Radical SAM enzymes"/>
    <property type="match status" value="1"/>
</dbReference>
<reference evidence="8" key="2">
    <citation type="submission" date="2021-04" db="EMBL/GenBank/DDBJ databases">
        <authorList>
            <person name="Gilroy R."/>
        </authorList>
    </citation>
    <scope>NUCLEOTIDE SEQUENCE</scope>
    <source>
        <strain evidence="8">Gambia15-2214</strain>
    </source>
</reference>
<keyword evidence="6" id="KW-0411">Iron-sulfur</keyword>
<name>A0A9E2L0U4_9SPIR</name>
<dbReference type="InterPro" id="IPR013785">
    <property type="entry name" value="Aldolase_TIM"/>
</dbReference>
<evidence type="ECO:0000256" key="6">
    <source>
        <dbReference type="ARBA" id="ARBA00023014"/>
    </source>
</evidence>
<dbReference type="Pfam" id="PF13353">
    <property type="entry name" value="Fer4_12"/>
    <property type="match status" value="1"/>
</dbReference>
<accession>A0A9E2L0U4</accession>
<keyword evidence="7" id="KW-0560">Oxidoreductase</keyword>
<evidence type="ECO:0000313" key="9">
    <source>
        <dbReference type="Proteomes" id="UP000823914"/>
    </source>
</evidence>
<evidence type="ECO:0000256" key="4">
    <source>
        <dbReference type="ARBA" id="ARBA00022723"/>
    </source>
</evidence>
<dbReference type="PANTHER" id="PTHR30352">
    <property type="entry name" value="PYRUVATE FORMATE-LYASE-ACTIVATING ENZYME"/>
    <property type="match status" value="1"/>
</dbReference>
<dbReference type="GO" id="GO:0004748">
    <property type="term" value="F:ribonucleoside-diphosphate reductase activity, thioredoxin disulfide as acceptor"/>
    <property type="evidence" value="ECO:0007669"/>
    <property type="project" value="TreeGrafter"/>
</dbReference>
<comment type="similarity">
    <text evidence="7">Belongs to the organic radical-activating enzymes family.</text>
</comment>
<dbReference type="SFLD" id="SFLDG01066">
    <property type="entry name" value="organic_radical-activating_enz"/>
    <property type="match status" value="1"/>
</dbReference>
<evidence type="ECO:0000313" key="8">
    <source>
        <dbReference type="EMBL" id="MBU3849135.1"/>
    </source>
</evidence>
<reference evidence="8" key="1">
    <citation type="journal article" date="2021" name="PeerJ">
        <title>Extensive microbial diversity within the chicken gut microbiome revealed by metagenomics and culture.</title>
        <authorList>
            <person name="Gilroy R."/>
            <person name="Ravi A."/>
            <person name="Getino M."/>
            <person name="Pursley I."/>
            <person name="Horton D.L."/>
            <person name="Alikhan N.F."/>
            <person name="Baker D."/>
            <person name="Gharbi K."/>
            <person name="Hall N."/>
            <person name="Watson M."/>
            <person name="Adriaenssens E.M."/>
            <person name="Foster-Nyarko E."/>
            <person name="Jarju S."/>
            <person name="Secka A."/>
            <person name="Antonio M."/>
            <person name="Oren A."/>
            <person name="Chaudhuri R.R."/>
            <person name="La Ragione R."/>
            <person name="Hildebrand F."/>
            <person name="Pallen M.J."/>
        </authorList>
    </citation>
    <scope>NUCLEOTIDE SEQUENCE</scope>
    <source>
        <strain evidence="8">Gambia15-2214</strain>
    </source>
</reference>
<dbReference type="GO" id="GO:0043365">
    <property type="term" value="F:[formate-C-acetyltransferase]-activating enzyme activity"/>
    <property type="evidence" value="ECO:0007669"/>
    <property type="project" value="InterPro"/>
</dbReference>
<gene>
    <name evidence="8" type="ORF">IAA16_01050</name>
</gene>
<dbReference type="GO" id="GO:0051539">
    <property type="term" value="F:4 iron, 4 sulfur cluster binding"/>
    <property type="evidence" value="ECO:0007669"/>
    <property type="project" value="UniProtKB-KW"/>
</dbReference>
<dbReference type="PANTHER" id="PTHR30352:SF2">
    <property type="entry name" value="ANAEROBIC RIBONUCLEOSIDE-TRIPHOSPHATE REDUCTASE-ACTIVATING PROTEIN"/>
    <property type="match status" value="1"/>
</dbReference>
<evidence type="ECO:0000256" key="7">
    <source>
        <dbReference type="PIRNR" id="PIRNR000368"/>
    </source>
</evidence>
<dbReference type="EC" id="1.97.1.-" evidence="7"/>
<comment type="function">
    <text evidence="7">Activation of anaerobic ribonucleoside-triphosphate reductase under anaerobic conditions by generation of an organic free radical, using S-adenosylmethionine and reduced flavodoxin as cosubstrates to produce 5'-deoxy-adenosine.</text>
</comment>
<dbReference type="GO" id="GO:0046872">
    <property type="term" value="F:metal ion binding"/>
    <property type="evidence" value="ECO:0007669"/>
    <property type="project" value="UniProtKB-KW"/>
</dbReference>
<keyword evidence="4" id="KW-0479">Metal-binding</keyword>
<comment type="caution">
    <text evidence="8">The sequence shown here is derived from an EMBL/GenBank/DDBJ whole genome shotgun (WGS) entry which is preliminary data.</text>
</comment>
<protein>
    <recommendedName>
        <fullName evidence="7">Anaerobic ribonucleoside-triphosphate reductase-activating protein</fullName>
        <ecNumber evidence="7">1.97.1.-</ecNumber>
    </recommendedName>
</protein>
<dbReference type="Proteomes" id="UP000823914">
    <property type="component" value="Unassembled WGS sequence"/>
</dbReference>
<organism evidence="8 9">
    <name type="scientific">Candidatus Treponema excrementipullorum</name>
    <dbReference type="NCBI Taxonomy" id="2838768"/>
    <lineage>
        <taxon>Bacteria</taxon>
        <taxon>Pseudomonadati</taxon>
        <taxon>Spirochaetota</taxon>
        <taxon>Spirochaetia</taxon>
        <taxon>Spirochaetales</taxon>
        <taxon>Treponemataceae</taxon>
        <taxon>Treponema</taxon>
    </lineage>
</organism>
<evidence type="ECO:0000256" key="3">
    <source>
        <dbReference type="ARBA" id="ARBA00022691"/>
    </source>
</evidence>
<dbReference type="SFLD" id="SFLDF00299">
    <property type="entry name" value="anaerobic_ribonucleoside-triph"/>
    <property type="match status" value="1"/>
</dbReference>
<sequence>MRIHSIVEGTRVNGPGYRLGIWVQGCRRNCPGCFNRAACSVTGGREYPVQEILKFLHKQPYDGISVSGGEPFEQEQELTLLLKGAKESGVNTLVFTGYTYEEIAGSCAVQYCDFLIDGPYIREIESTCLYTGSGNQRFLRLNKGMITEDLTDRAGNGAESEIIISPDGVITVTGFGTL</sequence>
<evidence type="ECO:0000256" key="5">
    <source>
        <dbReference type="ARBA" id="ARBA00023004"/>
    </source>
</evidence>
<dbReference type="InterPro" id="IPR012837">
    <property type="entry name" value="NrdG"/>
</dbReference>
<evidence type="ECO:0000256" key="2">
    <source>
        <dbReference type="ARBA" id="ARBA00022485"/>
    </source>
</evidence>
<keyword evidence="3" id="KW-0949">S-adenosyl-L-methionine</keyword>
<keyword evidence="2" id="KW-0004">4Fe-4S</keyword>
<evidence type="ECO:0000256" key="1">
    <source>
        <dbReference type="ARBA" id="ARBA00001966"/>
    </source>
</evidence>
<dbReference type="PIRSF" id="PIRSF000368">
    <property type="entry name" value="NrdG"/>
    <property type="match status" value="1"/>
</dbReference>
<dbReference type="Gene3D" id="3.20.20.70">
    <property type="entry name" value="Aldolase class I"/>
    <property type="match status" value="1"/>
</dbReference>
<proteinExistence type="inferred from homology"/>
<dbReference type="EMBL" id="JAHLFV010000024">
    <property type="protein sequence ID" value="MBU3849135.1"/>
    <property type="molecule type" value="Genomic_DNA"/>
</dbReference>
<comment type="cofactor">
    <cofactor evidence="1">
        <name>[4Fe-4S] cluster</name>
        <dbReference type="ChEBI" id="CHEBI:49883"/>
    </cofactor>
</comment>
<dbReference type="InterPro" id="IPR034457">
    <property type="entry name" value="Organic_radical-activating"/>
</dbReference>
<dbReference type="SFLD" id="SFLDG01063">
    <property type="entry name" value="activating_enzymes__group_1"/>
    <property type="match status" value="1"/>
</dbReference>
<dbReference type="InterPro" id="IPR007197">
    <property type="entry name" value="rSAM"/>
</dbReference>
<dbReference type="SFLD" id="SFLDS00029">
    <property type="entry name" value="Radical_SAM"/>
    <property type="match status" value="1"/>
</dbReference>
<dbReference type="AlphaFoldDB" id="A0A9E2L0U4"/>
<keyword evidence="5" id="KW-0408">Iron</keyword>